<evidence type="ECO:0000256" key="1">
    <source>
        <dbReference type="SAM" id="Coils"/>
    </source>
</evidence>
<name>A0A6J1CCS7_MOMCH</name>
<dbReference type="KEGG" id="mcha:111010326"/>
<feature type="coiled-coil region" evidence="1">
    <location>
        <begin position="247"/>
        <end position="281"/>
    </location>
</feature>
<evidence type="ECO:0000256" key="2">
    <source>
        <dbReference type="SAM" id="MobiDB-lite"/>
    </source>
</evidence>
<protein>
    <submittedName>
        <fullName evidence="4">Uncharacterized protein LOC111010326</fullName>
    </submittedName>
</protein>
<feature type="region of interest" description="Disordered" evidence="2">
    <location>
        <begin position="29"/>
        <end position="106"/>
    </location>
</feature>
<feature type="compositionally biased region" description="Basic and acidic residues" evidence="2">
    <location>
        <begin position="96"/>
        <end position="106"/>
    </location>
</feature>
<feature type="compositionally biased region" description="Polar residues" evidence="2">
    <location>
        <begin position="499"/>
        <end position="513"/>
    </location>
</feature>
<dbReference type="RefSeq" id="XP_022139374.1">
    <property type="nucleotide sequence ID" value="XM_022283682.1"/>
</dbReference>
<dbReference type="AlphaFoldDB" id="A0A6J1CCS7"/>
<feature type="coiled-coil region" evidence="1">
    <location>
        <begin position="326"/>
        <end position="391"/>
    </location>
</feature>
<dbReference type="PANTHER" id="PTHR31071:SF2">
    <property type="entry name" value="ACTIN CYTOSKELETON-REGULATORY COMPLEX PAN-LIKE PROTEIN"/>
    <property type="match status" value="1"/>
</dbReference>
<sequence length="703" mass="79851">METTTKLLPPPPAKFQLLPTFTSSLYSKSVNQSPELDLQQTPSSRKDARRRIRNLSLIKRKAAPSGRRSRPQTPLLKWKVEERSDGGDDRAEDEDEKKSVSENGKDLRRISRERDVIVSARKLAAGFWRFQKPEVSADGGRRNLIRTQEQQPGFQSVAGHVRLPILRHHNNNIFSNETRDLLQGQPSTSGVRNGLLCKLEPFFQFSNSVMEGATKWDPIGSKIADERGNIYNQTELLDRQMSLVSVVTALEAELKQARVRILELETERHASKKKLENFLRKVDEEKTVWRMREHEKIRVFIESMRTELNHERKNRRRAEHFSSKLVHELTDAKSLVKRLMQDYEEERKERELIEQVCEELAKEIGDDKAEMEASKRESAKLREEVEEERKMLQLAEVWREERVQMKLVDAKVAVEEKYSQMNKLAADLQNFLKSRGAISDIKEMREAVLLGNAASSVSIQDIRQFTYQPSKPDDIFSIFEEVNFDENHEREVKPYGSDSPATETSKVGSTSPDVNVDAAKRGDGALICSHALIDQNGDIDDESGWETVSQVEDQDSSYSPEGSMTKPPANKNCKKSSSTSGTESRTDWEAYGGGETTINISEVYSELVKKSKKVSSLTKRLWKSGHNNGGDSNKMMVPVKECNGRASSPEEGESVNGGSSPDFMGQWNSFDLGEAQIARQRKGQISVKESQKLQLRHVLKQKI</sequence>
<evidence type="ECO:0000313" key="3">
    <source>
        <dbReference type="Proteomes" id="UP000504603"/>
    </source>
</evidence>
<feature type="compositionally biased region" description="Basic and acidic residues" evidence="2">
    <location>
        <begin position="78"/>
        <end position="89"/>
    </location>
</feature>
<proteinExistence type="predicted"/>
<keyword evidence="3" id="KW-1185">Reference proteome</keyword>
<feature type="region of interest" description="Disordered" evidence="2">
    <location>
        <begin position="488"/>
        <end position="516"/>
    </location>
</feature>
<evidence type="ECO:0000313" key="4">
    <source>
        <dbReference type="RefSeq" id="XP_022139374.1"/>
    </source>
</evidence>
<feature type="compositionally biased region" description="Basic residues" evidence="2">
    <location>
        <begin position="47"/>
        <end position="70"/>
    </location>
</feature>
<feature type="region of interest" description="Disordered" evidence="2">
    <location>
        <begin position="641"/>
        <end position="667"/>
    </location>
</feature>
<dbReference type="Proteomes" id="UP000504603">
    <property type="component" value="Unplaced"/>
</dbReference>
<dbReference type="OrthoDB" id="1680146at2759"/>
<feature type="compositionally biased region" description="Polar residues" evidence="2">
    <location>
        <begin position="29"/>
        <end position="43"/>
    </location>
</feature>
<feature type="compositionally biased region" description="Polar residues" evidence="2">
    <location>
        <begin position="546"/>
        <end position="562"/>
    </location>
</feature>
<keyword evidence="1" id="KW-0175">Coiled coil</keyword>
<reference evidence="4" key="1">
    <citation type="submission" date="2025-08" db="UniProtKB">
        <authorList>
            <consortium name="RefSeq"/>
        </authorList>
    </citation>
    <scope>IDENTIFICATION</scope>
    <source>
        <strain evidence="4">OHB3-1</strain>
    </source>
</reference>
<organism evidence="3 4">
    <name type="scientific">Momordica charantia</name>
    <name type="common">Bitter gourd</name>
    <name type="synonym">Balsam pear</name>
    <dbReference type="NCBI Taxonomy" id="3673"/>
    <lineage>
        <taxon>Eukaryota</taxon>
        <taxon>Viridiplantae</taxon>
        <taxon>Streptophyta</taxon>
        <taxon>Embryophyta</taxon>
        <taxon>Tracheophyta</taxon>
        <taxon>Spermatophyta</taxon>
        <taxon>Magnoliopsida</taxon>
        <taxon>eudicotyledons</taxon>
        <taxon>Gunneridae</taxon>
        <taxon>Pentapetalae</taxon>
        <taxon>rosids</taxon>
        <taxon>fabids</taxon>
        <taxon>Cucurbitales</taxon>
        <taxon>Cucurbitaceae</taxon>
        <taxon>Momordiceae</taxon>
        <taxon>Momordica</taxon>
    </lineage>
</organism>
<dbReference type="PANTHER" id="PTHR31071">
    <property type="entry name" value="GB|AAF24581.1"/>
    <property type="match status" value="1"/>
</dbReference>
<gene>
    <name evidence="4" type="primary">LOC111010326</name>
</gene>
<dbReference type="GeneID" id="111010326"/>
<dbReference type="InterPro" id="IPR043424">
    <property type="entry name" value="BLT-like"/>
</dbReference>
<accession>A0A6J1CCS7</accession>
<feature type="region of interest" description="Disordered" evidence="2">
    <location>
        <begin position="538"/>
        <end position="592"/>
    </location>
</feature>